<dbReference type="EMBL" id="BARS01050003">
    <property type="protein sequence ID" value="GAG44257.1"/>
    <property type="molecule type" value="Genomic_DNA"/>
</dbReference>
<name>X0YAD5_9ZZZZ</name>
<proteinExistence type="predicted"/>
<comment type="caution">
    <text evidence="2">The sequence shown here is derived from an EMBL/GenBank/DDBJ whole genome shotgun (WGS) entry which is preliminary data.</text>
</comment>
<feature type="non-terminal residue" evidence="2">
    <location>
        <position position="1"/>
    </location>
</feature>
<dbReference type="AlphaFoldDB" id="X0YAD5"/>
<keyword evidence="1" id="KW-0472">Membrane</keyword>
<protein>
    <submittedName>
        <fullName evidence="2">Uncharacterized protein</fullName>
    </submittedName>
</protein>
<accession>X0YAD5</accession>
<reference evidence="2" key="1">
    <citation type="journal article" date="2014" name="Front. Microbiol.">
        <title>High frequency of phylogenetically diverse reductive dehalogenase-homologous genes in deep subseafloor sedimentary metagenomes.</title>
        <authorList>
            <person name="Kawai M."/>
            <person name="Futagami T."/>
            <person name="Toyoda A."/>
            <person name="Takaki Y."/>
            <person name="Nishi S."/>
            <person name="Hori S."/>
            <person name="Arai W."/>
            <person name="Tsubouchi T."/>
            <person name="Morono Y."/>
            <person name="Uchiyama I."/>
            <person name="Ito T."/>
            <person name="Fujiyama A."/>
            <person name="Inagaki F."/>
            <person name="Takami H."/>
        </authorList>
    </citation>
    <scope>NUCLEOTIDE SEQUENCE</scope>
    <source>
        <strain evidence="2">Expedition CK06-06</strain>
    </source>
</reference>
<evidence type="ECO:0000313" key="2">
    <source>
        <dbReference type="EMBL" id="GAG44257.1"/>
    </source>
</evidence>
<organism evidence="2">
    <name type="scientific">marine sediment metagenome</name>
    <dbReference type="NCBI Taxonomy" id="412755"/>
    <lineage>
        <taxon>unclassified sequences</taxon>
        <taxon>metagenomes</taxon>
        <taxon>ecological metagenomes</taxon>
    </lineage>
</organism>
<gene>
    <name evidence="2" type="ORF">S01H1_74718</name>
</gene>
<evidence type="ECO:0000256" key="1">
    <source>
        <dbReference type="SAM" id="Phobius"/>
    </source>
</evidence>
<sequence length="43" mass="4548">VGLGLAPFALGVIADIWNFQYGILFLGVVTALSCVLLRDIGEI</sequence>
<keyword evidence="1" id="KW-0812">Transmembrane</keyword>
<keyword evidence="1" id="KW-1133">Transmembrane helix</keyword>
<feature type="transmembrane region" description="Helical" evidence="1">
    <location>
        <begin position="19"/>
        <end position="37"/>
    </location>
</feature>